<protein>
    <submittedName>
        <fullName evidence="4">Ankyrin</fullName>
    </submittedName>
</protein>
<dbReference type="AlphaFoldDB" id="A0A6A6JL94"/>
<dbReference type="InterPro" id="IPR050889">
    <property type="entry name" value="Dendritic_Spine_Reg/Scaffold"/>
</dbReference>
<dbReference type="Proteomes" id="UP000800097">
    <property type="component" value="Unassembled WGS sequence"/>
</dbReference>
<reference evidence="4" key="1">
    <citation type="journal article" date="2020" name="Stud. Mycol.">
        <title>101 Dothideomycetes genomes: a test case for predicting lifestyles and emergence of pathogens.</title>
        <authorList>
            <person name="Haridas S."/>
            <person name="Albert R."/>
            <person name="Binder M."/>
            <person name="Bloem J."/>
            <person name="Labutti K."/>
            <person name="Salamov A."/>
            <person name="Andreopoulos B."/>
            <person name="Baker S."/>
            <person name="Barry K."/>
            <person name="Bills G."/>
            <person name="Bluhm B."/>
            <person name="Cannon C."/>
            <person name="Castanera R."/>
            <person name="Culley D."/>
            <person name="Daum C."/>
            <person name="Ezra D."/>
            <person name="Gonzalez J."/>
            <person name="Henrissat B."/>
            <person name="Kuo A."/>
            <person name="Liang C."/>
            <person name="Lipzen A."/>
            <person name="Lutzoni F."/>
            <person name="Magnuson J."/>
            <person name="Mondo S."/>
            <person name="Nolan M."/>
            <person name="Ohm R."/>
            <person name="Pangilinan J."/>
            <person name="Park H.-J."/>
            <person name="Ramirez L."/>
            <person name="Alfaro M."/>
            <person name="Sun H."/>
            <person name="Tritt A."/>
            <person name="Yoshinaga Y."/>
            <person name="Zwiers L.-H."/>
            <person name="Turgeon B."/>
            <person name="Goodwin S."/>
            <person name="Spatafora J."/>
            <person name="Crous P."/>
            <person name="Grigoriev I."/>
        </authorList>
    </citation>
    <scope>NUCLEOTIDE SEQUENCE</scope>
    <source>
        <strain evidence="4">CBS 379.55</strain>
    </source>
</reference>
<evidence type="ECO:0000256" key="3">
    <source>
        <dbReference type="PROSITE-ProRule" id="PRU00023"/>
    </source>
</evidence>
<feature type="repeat" description="ANK" evidence="3">
    <location>
        <begin position="141"/>
        <end position="169"/>
    </location>
</feature>
<evidence type="ECO:0000313" key="5">
    <source>
        <dbReference type="Proteomes" id="UP000800097"/>
    </source>
</evidence>
<accession>A0A6A6JL94</accession>
<evidence type="ECO:0000313" key="4">
    <source>
        <dbReference type="EMBL" id="KAF2276883.1"/>
    </source>
</evidence>
<feature type="repeat" description="ANK" evidence="3">
    <location>
        <begin position="248"/>
        <end position="270"/>
    </location>
</feature>
<keyword evidence="1" id="KW-0677">Repeat</keyword>
<dbReference type="RefSeq" id="XP_033654422.1">
    <property type="nucleotide sequence ID" value="XM_033802690.1"/>
</dbReference>
<dbReference type="Gene3D" id="1.25.40.20">
    <property type="entry name" value="Ankyrin repeat-containing domain"/>
    <property type="match status" value="2"/>
</dbReference>
<proteinExistence type="predicted"/>
<evidence type="ECO:0000256" key="2">
    <source>
        <dbReference type="ARBA" id="ARBA00023043"/>
    </source>
</evidence>
<gene>
    <name evidence="4" type="ORF">EI97DRAFT_501074</name>
</gene>
<dbReference type="PROSITE" id="PS50088">
    <property type="entry name" value="ANK_REPEAT"/>
    <property type="match status" value="4"/>
</dbReference>
<dbReference type="SMART" id="SM00248">
    <property type="entry name" value="ANK"/>
    <property type="match status" value="5"/>
</dbReference>
<feature type="repeat" description="ANK" evidence="3">
    <location>
        <begin position="175"/>
        <end position="207"/>
    </location>
</feature>
<keyword evidence="5" id="KW-1185">Reference proteome</keyword>
<dbReference type="SUPFAM" id="SSF48403">
    <property type="entry name" value="Ankyrin repeat"/>
    <property type="match status" value="1"/>
</dbReference>
<dbReference type="PANTHER" id="PTHR24166">
    <property type="entry name" value="ROLLING PEBBLES, ISOFORM B"/>
    <property type="match status" value="1"/>
</dbReference>
<sequence>MTVLNAGRALIQAVKRDALADVRACTARLLTFPDARETNPPMKMAMAKAAYMGHANSLRHLMASLPRSHWQGASGPWNPVVLPGPWNPLLDLTPRWDHIPKEWRAAAMSDLVVDRAAAGGVPDVIQALLDAGLAVDHEVDRVGTPLGIAIINRKLELIRFLLAKGADPNGMYWVPPITFLHMAAELGSTTIMELLLDHGAVVQGTAALEGAARVGSIEAAQLLLERGADVNAVLRYDMCDHDGDIIGTALHVAVRHDQEAMVEFLLRRGAKQDSDLLDGDRATVKALAAEKGNPRILHLLQQHET</sequence>
<dbReference type="Pfam" id="PF13606">
    <property type="entry name" value="Ank_3"/>
    <property type="match status" value="1"/>
</dbReference>
<evidence type="ECO:0000256" key="1">
    <source>
        <dbReference type="ARBA" id="ARBA00022737"/>
    </source>
</evidence>
<dbReference type="Pfam" id="PF12796">
    <property type="entry name" value="Ank_2"/>
    <property type="match status" value="1"/>
</dbReference>
<dbReference type="PROSITE" id="PS50297">
    <property type="entry name" value="ANK_REP_REGION"/>
    <property type="match status" value="4"/>
</dbReference>
<keyword evidence="2 3" id="KW-0040">ANK repeat</keyword>
<name>A0A6A6JL94_WESOR</name>
<dbReference type="InterPro" id="IPR036770">
    <property type="entry name" value="Ankyrin_rpt-contain_sf"/>
</dbReference>
<dbReference type="Pfam" id="PF00023">
    <property type="entry name" value="Ank"/>
    <property type="match status" value="1"/>
</dbReference>
<dbReference type="EMBL" id="ML986492">
    <property type="protein sequence ID" value="KAF2276883.1"/>
    <property type="molecule type" value="Genomic_DNA"/>
</dbReference>
<dbReference type="GeneID" id="54555865"/>
<dbReference type="PANTHER" id="PTHR24166:SF48">
    <property type="entry name" value="PROTEIN VAPYRIN"/>
    <property type="match status" value="1"/>
</dbReference>
<feature type="repeat" description="ANK" evidence="3">
    <location>
        <begin position="203"/>
        <end position="235"/>
    </location>
</feature>
<dbReference type="OrthoDB" id="5369447at2759"/>
<organism evidence="4 5">
    <name type="scientific">Westerdykella ornata</name>
    <dbReference type="NCBI Taxonomy" id="318751"/>
    <lineage>
        <taxon>Eukaryota</taxon>
        <taxon>Fungi</taxon>
        <taxon>Dikarya</taxon>
        <taxon>Ascomycota</taxon>
        <taxon>Pezizomycotina</taxon>
        <taxon>Dothideomycetes</taxon>
        <taxon>Pleosporomycetidae</taxon>
        <taxon>Pleosporales</taxon>
        <taxon>Sporormiaceae</taxon>
        <taxon>Westerdykella</taxon>
    </lineage>
</organism>
<dbReference type="InterPro" id="IPR002110">
    <property type="entry name" value="Ankyrin_rpt"/>
</dbReference>